<name>A0A5R9G4U8_9BACL</name>
<dbReference type="Proteomes" id="UP000309676">
    <property type="component" value="Unassembled WGS sequence"/>
</dbReference>
<sequence>MAYRNNCYGCPPVSPTMTAPAQQVVQNVYHPTVVPVVHPVNIVKKHHCVPVYQHCTVVTVTDEMANVSNYKSRKNRRRARSK</sequence>
<evidence type="ECO:0008006" key="3">
    <source>
        <dbReference type="Google" id="ProtNLM"/>
    </source>
</evidence>
<evidence type="ECO:0000313" key="1">
    <source>
        <dbReference type="EMBL" id="TLS48528.1"/>
    </source>
</evidence>
<dbReference type="EMBL" id="VCIW01000033">
    <property type="protein sequence ID" value="TLS48528.1"/>
    <property type="molecule type" value="Genomic_DNA"/>
</dbReference>
<organism evidence="1 2">
    <name type="scientific">Paenibacillus antri</name>
    <dbReference type="NCBI Taxonomy" id="2582848"/>
    <lineage>
        <taxon>Bacteria</taxon>
        <taxon>Bacillati</taxon>
        <taxon>Bacillota</taxon>
        <taxon>Bacilli</taxon>
        <taxon>Bacillales</taxon>
        <taxon>Paenibacillaceae</taxon>
        <taxon>Paenibacillus</taxon>
    </lineage>
</organism>
<dbReference type="AlphaFoldDB" id="A0A5R9G4U8"/>
<dbReference type="RefSeq" id="WP_138198021.1">
    <property type="nucleotide sequence ID" value="NZ_VCIW01000033.1"/>
</dbReference>
<comment type="caution">
    <text evidence="1">The sequence shown here is derived from an EMBL/GenBank/DDBJ whole genome shotgun (WGS) entry which is preliminary data.</text>
</comment>
<gene>
    <name evidence="1" type="ORF">FE782_29900</name>
</gene>
<accession>A0A5R9G4U8</accession>
<reference evidence="1 2" key="1">
    <citation type="submission" date="2019-05" db="EMBL/GenBank/DDBJ databases">
        <authorList>
            <person name="Narsing Rao M.P."/>
            <person name="Li W.J."/>
        </authorList>
    </citation>
    <scope>NUCLEOTIDE SEQUENCE [LARGE SCALE GENOMIC DNA]</scope>
    <source>
        <strain evidence="1 2">SYSU_K30003</strain>
    </source>
</reference>
<keyword evidence="2" id="KW-1185">Reference proteome</keyword>
<proteinExistence type="predicted"/>
<evidence type="ECO:0000313" key="2">
    <source>
        <dbReference type="Proteomes" id="UP000309676"/>
    </source>
</evidence>
<protein>
    <recommendedName>
        <fullName evidence="3">Spore coat protein D</fullName>
    </recommendedName>
</protein>